<dbReference type="PANTHER" id="PTHR33939">
    <property type="entry name" value="PROTEIN CBG22215"/>
    <property type="match status" value="1"/>
</dbReference>
<evidence type="ECO:0000313" key="3">
    <source>
        <dbReference type="Proteomes" id="UP001152888"/>
    </source>
</evidence>
<dbReference type="InterPro" id="IPR036397">
    <property type="entry name" value="RNaseH_sf"/>
</dbReference>
<protein>
    <recommendedName>
        <fullName evidence="1">Tc1-like transposase DDE domain-containing protein</fullName>
    </recommendedName>
</protein>
<keyword evidence="3" id="KW-1185">Reference proteome</keyword>
<evidence type="ECO:0000259" key="1">
    <source>
        <dbReference type="Pfam" id="PF13358"/>
    </source>
</evidence>
<dbReference type="Gene3D" id="3.30.420.10">
    <property type="entry name" value="Ribonuclease H-like superfamily/Ribonuclease H"/>
    <property type="match status" value="1"/>
</dbReference>
<dbReference type="OrthoDB" id="10048767at2759"/>
<organism evidence="2 3">
    <name type="scientific">Acanthoscelides obtectus</name>
    <name type="common">Bean weevil</name>
    <name type="synonym">Bruchus obtectus</name>
    <dbReference type="NCBI Taxonomy" id="200917"/>
    <lineage>
        <taxon>Eukaryota</taxon>
        <taxon>Metazoa</taxon>
        <taxon>Ecdysozoa</taxon>
        <taxon>Arthropoda</taxon>
        <taxon>Hexapoda</taxon>
        <taxon>Insecta</taxon>
        <taxon>Pterygota</taxon>
        <taxon>Neoptera</taxon>
        <taxon>Endopterygota</taxon>
        <taxon>Coleoptera</taxon>
        <taxon>Polyphaga</taxon>
        <taxon>Cucujiformia</taxon>
        <taxon>Chrysomeloidea</taxon>
        <taxon>Chrysomelidae</taxon>
        <taxon>Bruchinae</taxon>
        <taxon>Bruchini</taxon>
        <taxon>Acanthoscelides</taxon>
    </lineage>
</organism>
<dbReference type="Pfam" id="PF13358">
    <property type="entry name" value="DDE_3"/>
    <property type="match status" value="1"/>
</dbReference>
<dbReference type="EMBL" id="CAKOFQ010008369">
    <property type="protein sequence ID" value="CAH2013731.1"/>
    <property type="molecule type" value="Genomic_DNA"/>
</dbReference>
<evidence type="ECO:0000313" key="2">
    <source>
        <dbReference type="EMBL" id="CAH2013731.1"/>
    </source>
</evidence>
<comment type="caution">
    <text evidence="2">The sequence shown here is derived from an EMBL/GenBank/DDBJ whole genome shotgun (WGS) entry which is preliminary data.</text>
</comment>
<sequence length="211" mass="24891">MNGEAFENWFLGILPRLKDNSVVVLDNAPYHSRKLEKISNSSFKKSEIQDWLRAKNMPFDTFMLKLQLQDLVKQHRAKYDKYIVDEMAKAHNKMVLRLPPYHCELNPIELIWADIKNFVAEHNTTFKLSDMKELFNLALQRVTPEKWLKCVKHVQEKVEVAMWELDNIIERYIEPLISTSMMTALLVKNIDVVKHICIITFCAPLTFNHLY</sequence>
<dbReference type="GO" id="GO:0003676">
    <property type="term" value="F:nucleic acid binding"/>
    <property type="evidence" value="ECO:0007669"/>
    <property type="project" value="InterPro"/>
</dbReference>
<proteinExistence type="predicted"/>
<dbReference type="AlphaFoldDB" id="A0A9P0Q7C5"/>
<dbReference type="PANTHER" id="PTHR33939:SF1">
    <property type="entry name" value="DUF4371 DOMAIN-CONTAINING PROTEIN"/>
    <property type="match status" value="1"/>
</dbReference>
<reference evidence="2" key="1">
    <citation type="submission" date="2022-03" db="EMBL/GenBank/DDBJ databases">
        <authorList>
            <person name="Sayadi A."/>
        </authorList>
    </citation>
    <scope>NUCLEOTIDE SEQUENCE</scope>
</reference>
<feature type="domain" description="Tc1-like transposase DDE" evidence="1">
    <location>
        <begin position="2"/>
        <end position="123"/>
    </location>
</feature>
<dbReference type="Proteomes" id="UP001152888">
    <property type="component" value="Unassembled WGS sequence"/>
</dbReference>
<dbReference type="InterPro" id="IPR038717">
    <property type="entry name" value="Tc1-like_DDE_dom"/>
</dbReference>
<gene>
    <name evidence="2" type="ORF">ACAOBT_LOCUS33650</name>
</gene>
<accession>A0A9P0Q7C5</accession>
<name>A0A9P0Q7C5_ACAOB</name>